<organism evidence="4 5">
    <name type="scientific">Tanacetum coccineum</name>
    <dbReference type="NCBI Taxonomy" id="301880"/>
    <lineage>
        <taxon>Eukaryota</taxon>
        <taxon>Viridiplantae</taxon>
        <taxon>Streptophyta</taxon>
        <taxon>Embryophyta</taxon>
        <taxon>Tracheophyta</taxon>
        <taxon>Spermatophyta</taxon>
        <taxon>Magnoliopsida</taxon>
        <taxon>eudicotyledons</taxon>
        <taxon>Gunneridae</taxon>
        <taxon>Pentapetalae</taxon>
        <taxon>asterids</taxon>
        <taxon>campanulids</taxon>
        <taxon>Asterales</taxon>
        <taxon>Asteraceae</taxon>
        <taxon>Asteroideae</taxon>
        <taxon>Anthemideae</taxon>
        <taxon>Anthemidinae</taxon>
        <taxon>Tanacetum</taxon>
    </lineage>
</organism>
<dbReference type="PROSITE" id="PS50158">
    <property type="entry name" value="ZF_CCHC"/>
    <property type="match status" value="1"/>
</dbReference>
<evidence type="ECO:0000313" key="5">
    <source>
        <dbReference type="Proteomes" id="UP001151760"/>
    </source>
</evidence>
<keyword evidence="1" id="KW-0479">Metal-binding</keyword>
<keyword evidence="1" id="KW-0863">Zinc-finger</keyword>
<feature type="compositionally biased region" description="Low complexity" evidence="2">
    <location>
        <begin position="217"/>
        <end position="226"/>
    </location>
</feature>
<feature type="region of interest" description="Disordered" evidence="2">
    <location>
        <begin position="214"/>
        <end position="234"/>
    </location>
</feature>
<reference evidence="4" key="1">
    <citation type="journal article" date="2022" name="Int. J. Mol. Sci.">
        <title>Draft Genome of Tanacetum Coccineum: Genomic Comparison of Closely Related Tanacetum-Family Plants.</title>
        <authorList>
            <person name="Yamashiro T."/>
            <person name="Shiraishi A."/>
            <person name="Nakayama K."/>
            <person name="Satake H."/>
        </authorList>
    </citation>
    <scope>NUCLEOTIDE SEQUENCE</scope>
</reference>
<reference evidence="4" key="2">
    <citation type="submission" date="2022-01" db="EMBL/GenBank/DDBJ databases">
        <authorList>
            <person name="Yamashiro T."/>
            <person name="Shiraishi A."/>
            <person name="Satake H."/>
            <person name="Nakayama K."/>
        </authorList>
    </citation>
    <scope>NUCLEOTIDE SEQUENCE</scope>
</reference>
<feature type="region of interest" description="Disordered" evidence="2">
    <location>
        <begin position="37"/>
        <end position="89"/>
    </location>
</feature>
<dbReference type="SUPFAM" id="SSF57756">
    <property type="entry name" value="Retrovirus zinc finger-like domains"/>
    <property type="match status" value="1"/>
</dbReference>
<accession>A0ABQ5I8X2</accession>
<sequence length="498" mass="56665">MPPRRNRPFTEAYVQEFKQRVMARIERRLDQFVDQLADQMNDMMNPRRRRDRNSRGSEGEESENLFFDGDGSSSDEQPDRPRRNQREDNRRWESRMRVNIPEFDGNTLNPEGFIDWLVAVEEVFEFKDVPENKRVSLITTKLRGRAFGTKSVEDYTTEFYQLIPRNDIQEIDDQLVSHYIGGLRVQIMDSINMFDPVTLSDAYQRALAFEKQNRPVGSSSSPAITGGSSGSGNVTSRFVPNQTKVGGSNTGQVSKGVGSSGLKCFKCGKPGHRQSECKKAGKRHLFFDDECEDNGVADEDYEEPPVFDDDQYEEEIVSGDVGSTCTILGKVCTFVVDPRSCDNLIFEETIQKLELKTENHPKPYKLQWLKKGSEVTVSKRVLVAFSIGTTYKDNVWCDVVPMNACHLLLGRPWEYDRNTTHNGRANTYSFLFDGLKITLTLNKPKEFVTKPTVAKDSEIPEAMIPLLEEFSDVFPDELPDGLPTLRDIQHHIDLEPGS</sequence>
<dbReference type="InterPro" id="IPR001878">
    <property type="entry name" value="Znf_CCHC"/>
</dbReference>
<dbReference type="SMART" id="SM00343">
    <property type="entry name" value="ZnF_C2HC"/>
    <property type="match status" value="1"/>
</dbReference>
<evidence type="ECO:0000313" key="4">
    <source>
        <dbReference type="EMBL" id="GJT96538.1"/>
    </source>
</evidence>
<dbReference type="CDD" id="cd00303">
    <property type="entry name" value="retropepsin_like"/>
    <property type="match status" value="1"/>
</dbReference>
<keyword evidence="5" id="KW-1185">Reference proteome</keyword>
<evidence type="ECO:0000256" key="1">
    <source>
        <dbReference type="PROSITE-ProRule" id="PRU00047"/>
    </source>
</evidence>
<keyword evidence="1" id="KW-0862">Zinc</keyword>
<dbReference type="Proteomes" id="UP001151760">
    <property type="component" value="Unassembled WGS sequence"/>
</dbReference>
<evidence type="ECO:0000256" key="2">
    <source>
        <dbReference type="SAM" id="MobiDB-lite"/>
    </source>
</evidence>
<feature type="compositionally biased region" description="Basic and acidic residues" evidence="2">
    <location>
        <begin position="77"/>
        <end position="89"/>
    </location>
</feature>
<dbReference type="Pfam" id="PF00098">
    <property type="entry name" value="zf-CCHC"/>
    <property type="match status" value="1"/>
</dbReference>
<gene>
    <name evidence="4" type="ORF">Tco_1092056</name>
</gene>
<name>A0ABQ5I8X2_9ASTR</name>
<dbReference type="PANTHER" id="PTHR35046:SF18">
    <property type="entry name" value="RNA-DIRECTED DNA POLYMERASE"/>
    <property type="match status" value="1"/>
</dbReference>
<proteinExistence type="predicted"/>
<feature type="domain" description="CCHC-type" evidence="3">
    <location>
        <begin position="263"/>
        <end position="279"/>
    </location>
</feature>
<dbReference type="EMBL" id="BQNB010020491">
    <property type="protein sequence ID" value="GJT96538.1"/>
    <property type="molecule type" value="Genomic_DNA"/>
</dbReference>
<comment type="caution">
    <text evidence="4">The sequence shown here is derived from an EMBL/GenBank/DDBJ whole genome shotgun (WGS) entry which is preliminary data.</text>
</comment>
<dbReference type="PANTHER" id="PTHR35046">
    <property type="entry name" value="ZINC KNUCKLE (CCHC-TYPE) FAMILY PROTEIN"/>
    <property type="match status" value="1"/>
</dbReference>
<dbReference type="InterPro" id="IPR036875">
    <property type="entry name" value="Znf_CCHC_sf"/>
</dbReference>
<protein>
    <submittedName>
        <fullName evidence="4">Nucleotidyltransferase, ribonuclease H</fullName>
    </submittedName>
</protein>
<evidence type="ECO:0000259" key="3">
    <source>
        <dbReference type="PROSITE" id="PS50158"/>
    </source>
</evidence>